<dbReference type="Pfam" id="PF25734">
    <property type="entry name" value="RelB_like_antitoxin"/>
    <property type="match status" value="1"/>
</dbReference>
<gene>
    <name evidence="1" type="ORF">MRX98_10670</name>
</gene>
<dbReference type="AlphaFoldDB" id="A0AA41R4Z0"/>
<sequence>MQPLIDEQKIKQLMKEAFIEALQEQKGVLHDLVVEAVEDIALENAIRQGEDSPSVSRKEIFDILEGST</sequence>
<dbReference type="RefSeq" id="WP_246907071.1">
    <property type="nucleotide sequence ID" value="NZ_JALJRB010000010.1"/>
</dbReference>
<organism evidence="1 2">
    <name type="scientific">Desulfatitalea alkaliphila</name>
    <dbReference type="NCBI Taxonomy" id="2929485"/>
    <lineage>
        <taxon>Bacteria</taxon>
        <taxon>Pseudomonadati</taxon>
        <taxon>Thermodesulfobacteriota</taxon>
        <taxon>Desulfobacteria</taxon>
        <taxon>Desulfobacterales</taxon>
        <taxon>Desulfosarcinaceae</taxon>
        <taxon>Desulfatitalea</taxon>
    </lineage>
</organism>
<proteinExistence type="predicted"/>
<evidence type="ECO:0000313" key="2">
    <source>
        <dbReference type="Proteomes" id="UP001165427"/>
    </source>
</evidence>
<protein>
    <submittedName>
        <fullName evidence="1">Uncharacterized protein</fullName>
    </submittedName>
</protein>
<dbReference type="Proteomes" id="UP001165427">
    <property type="component" value="Unassembled WGS sequence"/>
</dbReference>
<keyword evidence="2" id="KW-1185">Reference proteome</keyword>
<dbReference type="EMBL" id="JALJRB010000010">
    <property type="protein sequence ID" value="MCJ8501035.1"/>
    <property type="molecule type" value="Genomic_DNA"/>
</dbReference>
<reference evidence="1" key="1">
    <citation type="submission" date="2022-04" db="EMBL/GenBank/DDBJ databases">
        <title>Desulfatitalea alkaliphila sp. nov., a novel anaerobic sulfate-reducing bacterium isolated from terrestrial mud volcano, Taman Peninsula, Russia.</title>
        <authorList>
            <person name="Khomyakova M.A."/>
            <person name="Merkel A.Y."/>
            <person name="Slobodkin A.I."/>
        </authorList>
    </citation>
    <scope>NUCLEOTIDE SEQUENCE</scope>
    <source>
        <strain evidence="1">M08but</strain>
    </source>
</reference>
<accession>A0AA41R4Z0</accession>
<name>A0AA41R4Z0_9BACT</name>
<evidence type="ECO:0000313" key="1">
    <source>
        <dbReference type="EMBL" id="MCJ8501035.1"/>
    </source>
</evidence>
<comment type="caution">
    <text evidence="1">The sequence shown here is derived from an EMBL/GenBank/DDBJ whole genome shotgun (WGS) entry which is preliminary data.</text>
</comment>
<dbReference type="InterPro" id="IPR057930">
    <property type="entry name" value="Antitoxin_put"/>
</dbReference>